<dbReference type="AlphaFoldDB" id="A0A2P2P043"/>
<feature type="chain" id="PRO_5015179228" evidence="1">
    <location>
        <begin position="22"/>
        <end position="39"/>
    </location>
</feature>
<protein>
    <submittedName>
        <fullName evidence="2">Uncharacterized protein</fullName>
    </submittedName>
</protein>
<evidence type="ECO:0000256" key="1">
    <source>
        <dbReference type="SAM" id="SignalP"/>
    </source>
</evidence>
<accession>A0A2P2P043</accession>
<reference evidence="2" key="1">
    <citation type="submission" date="2018-02" db="EMBL/GenBank/DDBJ databases">
        <title>Rhizophora mucronata_Transcriptome.</title>
        <authorList>
            <person name="Meera S.P."/>
            <person name="Sreeshan A."/>
            <person name="Augustine A."/>
        </authorList>
    </citation>
    <scope>NUCLEOTIDE SEQUENCE</scope>
    <source>
        <tissue evidence="2">Leaf</tissue>
    </source>
</reference>
<feature type="signal peptide" evidence="1">
    <location>
        <begin position="1"/>
        <end position="21"/>
    </location>
</feature>
<organism evidence="2">
    <name type="scientific">Rhizophora mucronata</name>
    <name type="common">Asiatic mangrove</name>
    <dbReference type="NCBI Taxonomy" id="61149"/>
    <lineage>
        <taxon>Eukaryota</taxon>
        <taxon>Viridiplantae</taxon>
        <taxon>Streptophyta</taxon>
        <taxon>Embryophyta</taxon>
        <taxon>Tracheophyta</taxon>
        <taxon>Spermatophyta</taxon>
        <taxon>Magnoliopsida</taxon>
        <taxon>eudicotyledons</taxon>
        <taxon>Gunneridae</taxon>
        <taxon>Pentapetalae</taxon>
        <taxon>rosids</taxon>
        <taxon>fabids</taxon>
        <taxon>Malpighiales</taxon>
        <taxon>Rhizophoraceae</taxon>
        <taxon>Rhizophora</taxon>
    </lineage>
</organism>
<dbReference type="EMBL" id="GGEC01067652">
    <property type="protein sequence ID" value="MBX48136.1"/>
    <property type="molecule type" value="Transcribed_RNA"/>
</dbReference>
<keyword evidence="1" id="KW-0732">Signal</keyword>
<proteinExistence type="predicted"/>
<evidence type="ECO:0000313" key="2">
    <source>
        <dbReference type="EMBL" id="MBX48136.1"/>
    </source>
</evidence>
<sequence length="39" mass="4930">MMLMRSILVFIFFLFFHETKRNSKKEEREGRKLKRTAYF</sequence>
<name>A0A2P2P043_RHIMU</name>